<evidence type="ECO:0000313" key="5">
    <source>
        <dbReference type="Proteomes" id="UP000321491"/>
    </source>
</evidence>
<keyword evidence="5" id="KW-1185">Reference proteome</keyword>
<dbReference type="InterPro" id="IPR001279">
    <property type="entry name" value="Metallo-B-lactamas"/>
</dbReference>
<evidence type="ECO:0000313" key="4">
    <source>
        <dbReference type="EMBL" id="GEN30023.1"/>
    </source>
</evidence>
<keyword evidence="2" id="KW-0732">Signal</keyword>
<feature type="chain" id="PRO_5039501547" evidence="2">
    <location>
        <begin position="21"/>
        <end position="412"/>
    </location>
</feature>
<dbReference type="SMART" id="SM00849">
    <property type="entry name" value="Lactamase_B"/>
    <property type="match status" value="1"/>
</dbReference>
<feature type="domain" description="Metallo-beta-lactamase" evidence="3">
    <location>
        <begin position="87"/>
        <end position="278"/>
    </location>
</feature>
<dbReference type="CDD" id="cd07731">
    <property type="entry name" value="ComA-like_MBL-fold"/>
    <property type="match status" value="1"/>
</dbReference>
<evidence type="ECO:0000256" key="1">
    <source>
        <dbReference type="SAM" id="MobiDB-lite"/>
    </source>
</evidence>
<evidence type="ECO:0000256" key="2">
    <source>
        <dbReference type="SAM" id="SignalP"/>
    </source>
</evidence>
<gene>
    <name evidence="4" type="ORF">CQU01_02610</name>
</gene>
<dbReference type="SUPFAM" id="SSF56281">
    <property type="entry name" value="Metallo-hydrolase/oxidoreductase"/>
    <property type="match status" value="1"/>
</dbReference>
<dbReference type="AlphaFoldDB" id="A0A511UX39"/>
<dbReference type="InterPro" id="IPR052159">
    <property type="entry name" value="Competence_DNA_uptake"/>
</dbReference>
<dbReference type="InterPro" id="IPR035681">
    <property type="entry name" value="ComA-like_MBL"/>
</dbReference>
<feature type="signal peptide" evidence="2">
    <location>
        <begin position="1"/>
        <end position="20"/>
    </location>
</feature>
<dbReference type="PROSITE" id="PS51257">
    <property type="entry name" value="PROKAR_LIPOPROTEIN"/>
    <property type="match status" value="1"/>
</dbReference>
<accession>A0A511UX39</accession>
<feature type="compositionally biased region" description="Basic residues" evidence="1">
    <location>
        <begin position="62"/>
        <end position="72"/>
    </location>
</feature>
<reference evidence="4 5" key="1">
    <citation type="submission" date="2019-07" db="EMBL/GenBank/DDBJ databases">
        <title>Whole genome shotgun sequence of Cerasibacillus quisquiliarum NBRC 102429.</title>
        <authorList>
            <person name="Hosoyama A."/>
            <person name="Uohara A."/>
            <person name="Ohji S."/>
            <person name="Ichikawa N."/>
        </authorList>
    </citation>
    <scope>NUCLEOTIDE SEQUENCE [LARGE SCALE GENOMIC DNA]</scope>
    <source>
        <strain evidence="4 5">NBRC 102429</strain>
    </source>
</reference>
<dbReference type="PANTHER" id="PTHR30619">
    <property type="entry name" value="DNA INTERNALIZATION/COMPETENCE PROTEIN COMEC/REC2"/>
    <property type="match status" value="1"/>
</dbReference>
<feature type="compositionally biased region" description="Basic and acidic residues" evidence="1">
    <location>
        <begin position="46"/>
        <end position="61"/>
    </location>
</feature>
<evidence type="ECO:0000259" key="3">
    <source>
        <dbReference type="SMART" id="SM00849"/>
    </source>
</evidence>
<name>A0A511UX39_9BACI</name>
<proteinExistence type="predicted"/>
<dbReference type="InterPro" id="IPR036866">
    <property type="entry name" value="RibonucZ/Hydroxyglut_hydro"/>
</dbReference>
<comment type="caution">
    <text evidence="4">The sequence shown here is derived from an EMBL/GenBank/DDBJ whole genome shotgun (WGS) entry which is preliminary data.</text>
</comment>
<dbReference type="Pfam" id="PF12836">
    <property type="entry name" value="HHH_3"/>
    <property type="match status" value="1"/>
</dbReference>
<dbReference type="Gene3D" id="1.10.150.280">
    <property type="entry name" value="AF1531-like domain"/>
    <property type="match status" value="1"/>
</dbReference>
<dbReference type="Pfam" id="PF00753">
    <property type="entry name" value="Lactamase_B"/>
    <property type="match status" value="1"/>
</dbReference>
<organism evidence="4 5">
    <name type="scientific">Cerasibacillus quisquiliarum</name>
    <dbReference type="NCBI Taxonomy" id="227865"/>
    <lineage>
        <taxon>Bacteria</taxon>
        <taxon>Bacillati</taxon>
        <taxon>Bacillota</taxon>
        <taxon>Bacilli</taxon>
        <taxon>Bacillales</taxon>
        <taxon>Bacillaceae</taxon>
        <taxon>Cerasibacillus</taxon>
    </lineage>
</organism>
<dbReference type="EMBL" id="BJXW01000004">
    <property type="protein sequence ID" value="GEN30023.1"/>
    <property type="molecule type" value="Genomic_DNA"/>
</dbReference>
<dbReference type="Proteomes" id="UP000321491">
    <property type="component" value="Unassembled WGS sequence"/>
</dbReference>
<dbReference type="PANTHER" id="PTHR30619:SF7">
    <property type="entry name" value="BETA-LACTAMASE DOMAIN PROTEIN"/>
    <property type="match status" value="1"/>
</dbReference>
<feature type="region of interest" description="Disordered" evidence="1">
    <location>
        <begin position="29"/>
        <end position="72"/>
    </location>
</feature>
<dbReference type="RefSeq" id="WP_146934810.1">
    <property type="nucleotide sequence ID" value="NZ_BJXW01000004.1"/>
</dbReference>
<dbReference type="Gene3D" id="3.60.15.10">
    <property type="entry name" value="Ribonuclease Z/Hydroxyacylglutathione hydrolase-like"/>
    <property type="match status" value="1"/>
</dbReference>
<feature type="compositionally biased region" description="Basic and acidic residues" evidence="1">
    <location>
        <begin position="29"/>
        <end position="39"/>
    </location>
</feature>
<sequence length="412" mass="46248">MKRYLTILITFMLFMTGCQLQIDESIHSKDKADETKIETEEQSVQSDKEAIHQTNHNESKEKTKKKTSSHKKHSLSPLTIHYIDVGQADATLFTFDEHAILFDTGDWKRDDTIDYLEQLGITDLDLIIISHPDADHIGQLPEIIDTFHVEEVWMSGNESSSQVFQRSIESILNHDINYHEPQAGESFAIGDLEMEVVYPLNKTGQTNEESLSVCFTYGSHQFLFTGDADSKAESEMLQMNENLRADVLHIGHHGSNTSSERSFIHAIKPKIAIISVGADNSYGHPHPDVLNRLENASIRIYRTDLHGTIQLTTDGNNYSIKTVKAKTTKKQAPSSKKETTNFTKKKTTTKNCIDINKAPISELQQIIHIGSDRAAQIIELRPFSSVDELSKVTGIGPSRLQDIKNEGLACTN</sequence>
<dbReference type="SUPFAM" id="SSF81585">
    <property type="entry name" value="PsbU/PolX domain-like"/>
    <property type="match status" value="1"/>
</dbReference>
<dbReference type="OrthoDB" id="9761531at2"/>
<protein>
    <submittedName>
        <fullName evidence="4">Competence protein ComEC</fullName>
    </submittedName>
</protein>